<comment type="caution">
    <text evidence="2">The sequence shown here is derived from an EMBL/GenBank/DDBJ whole genome shotgun (WGS) entry which is preliminary data.</text>
</comment>
<gene>
    <name evidence="2" type="ORF">GH807_04125</name>
</gene>
<feature type="transmembrane region" description="Helical" evidence="1">
    <location>
        <begin position="30"/>
        <end position="47"/>
    </location>
</feature>
<sequence>MNRDEILSRNKEGNPKDEGMEYIEVQSKRHGENGLYIFFAVLVLYNFFKGLPIYDLLSVFWGYLSLGYIYKYQAFKTKKSLLIAILGMVAAICFLLSYILETW</sequence>
<dbReference type="EMBL" id="WJBB01000003">
    <property type="protein sequence ID" value="MBC3796238.1"/>
    <property type="molecule type" value="Genomic_DNA"/>
</dbReference>
<accession>A0ABR6WIB3</accession>
<dbReference type="Pfam" id="PF20040">
    <property type="entry name" value="DUF6442"/>
    <property type="match status" value="1"/>
</dbReference>
<feature type="transmembrane region" description="Helical" evidence="1">
    <location>
        <begin position="82"/>
        <end position="100"/>
    </location>
</feature>
<keyword evidence="1" id="KW-0812">Transmembrane</keyword>
<evidence type="ECO:0000313" key="2">
    <source>
        <dbReference type="EMBL" id="MBC3796238.1"/>
    </source>
</evidence>
<dbReference type="RefSeq" id="WP_148602707.1">
    <property type="nucleotide sequence ID" value="NZ_RXYB01000004.1"/>
</dbReference>
<keyword evidence="3" id="KW-1185">Reference proteome</keyword>
<organism evidence="2 3">
    <name type="scientific">Acetobacterium tundrae</name>
    <dbReference type="NCBI Taxonomy" id="132932"/>
    <lineage>
        <taxon>Bacteria</taxon>
        <taxon>Bacillati</taxon>
        <taxon>Bacillota</taxon>
        <taxon>Clostridia</taxon>
        <taxon>Eubacteriales</taxon>
        <taxon>Eubacteriaceae</taxon>
        <taxon>Acetobacterium</taxon>
    </lineage>
</organism>
<reference evidence="2 3" key="1">
    <citation type="journal article" date="2020" name="mSystems">
        <title>Defining Genomic and Predicted Metabolic Features of the Acetobacterium Genus.</title>
        <authorList>
            <person name="Ross D.E."/>
            <person name="Marshall C.W."/>
            <person name="Gulliver D."/>
            <person name="May H.D."/>
            <person name="Norman R.S."/>
        </authorList>
    </citation>
    <scope>NUCLEOTIDE SEQUENCE [LARGE SCALE GENOMIC DNA]</scope>
    <source>
        <strain evidence="2 3">DSM 9173</strain>
    </source>
</reference>
<evidence type="ECO:0000313" key="3">
    <source>
        <dbReference type="Proteomes" id="UP000653358"/>
    </source>
</evidence>
<evidence type="ECO:0000256" key="1">
    <source>
        <dbReference type="SAM" id="Phobius"/>
    </source>
</evidence>
<name>A0ABR6WIB3_9FIRM</name>
<keyword evidence="1" id="KW-1133">Transmembrane helix</keyword>
<keyword evidence="1" id="KW-0472">Membrane</keyword>
<dbReference type="Proteomes" id="UP000653358">
    <property type="component" value="Unassembled WGS sequence"/>
</dbReference>
<protein>
    <submittedName>
        <fullName evidence="2">Uncharacterized protein</fullName>
    </submittedName>
</protein>
<dbReference type="InterPro" id="IPR045620">
    <property type="entry name" value="DUF6442"/>
</dbReference>
<proteinExistence type="predicted"/>